<evidence type="ECO:0000313" key="7">
    <source>
        <dbReference type="Proteomes" id="UP000756921"/>
    </source>
</evidence>
<accession>A0A9P6KM59</accession>
<organism evidence="6 7">
    <name type="scientific">Paraphaeosphaeria minitans</name>
    <dbReference type="NCBI Taxonomy" id="565426"/>
    <lineage>
        <taxon>Eukaryota</taxon>
        <taxon>Fungi</taxon>
        <taxon>Dikarya</taxon>
        <taxon>Ascomycota</taxon>
        <taxon>Pezizomycotina</taxon>
        <taxon>Dothideomycetes</taxon>
        <taxon>Pleosporomycetidae</taxon>
        <taxon>Pleosporales</taxon>
        <taxon>Massarineae</taxon>
        <taxon>Didymosphaeriaceae</taxon>
        <taxon>Paraphaeosphaeria</taxon>
    </lineage>
</organism>
<keyword evidence="7" id="KW-1185">Reference proteome</keyword>
<dbReference type="Pfam" id="PF00172">
    <property type="entry name" value="Zn_clus"/>
    <property type="match status" value="1"/>
</dbReference>
<feature type="domain" description="Zn(2)-C6 fungal-type" evidence="5">
    <location>
        <begin position="43"/>
        <end position="72"/>
    </location>
</feature>
<evidence type="ECO:0000313" key="6">
    <source>
        <dbReference type="EMBL" id="KAF9731336.1"/>
    </source>
</evidence>
<dbReference type="GO" id="GO:0000981">
    <property type="term" value="F:DNA-binding transcription factor activity, RNA polymerase II-specific"/>
    <property type="evidence" value="ECO:0007669"/>
    <property type="project" value="InterPro"/>
</dbReference>
<evidence type="ECO:0000259" key="5">
    <source>
        <dbReference type="PROSITE" id="PS50048"/>
    </source>
</evidence>
<evidence type="ECO:0000256" key="4">
    <source>
        <dbReference type="SAM" id="MobiDB-lite"/>
    </source>
</evidence>
<dbReference type="PANTHER" id="PTHR31001">
    <property type="entry name" value="UNCHARACTERIZED TRANSCRIPTIONAL REGULATORY PROTEIN"/>
    <property type="match status" value="1"/>
</dbReference>
<protein>
    <submittedName>
        <fullName evidence="6">Fungal specific transcription factor domain-containing protein</fullName>
    </submittedName>
</protein>
<feature type="compositionally biased region" description="Pro residues" evidence="4">
    <location>
        <begin position="736"/>
        <end position="746"/>
    </location>
</feature>
<dbReference type="PROSITE" id="PS00463">
    <property type="entry name" value="ZN2_CY6_FUNGAL_1"/>
    <property type="match status" value="1"/>
</dbReference>
<feature type="region of interest" description="Disordered" evidence="4">
    <location>
        <begin position="1"/>
        <end position="32"/>
    </location>
</feature>
<feature type="region of interest" description="Disordered" evidence="4">
    <location>
        <begin position="99"/>
        <end position="133"/>
    </location>
</feature>
<dbReference type="CDD" id="cd12148">
    <property type="entry name" value="fungal_TF_MHR"/>
    <property type="match status" value="1"/>
</dbReference>
<keyword evidence="2" id="KW-0479">Metal-binding</keyword>
<dbReference type="InterPro" id="IPR050613">
    <property type="entry name" value="Sec_Metabolite_Reg"/>
</dbReference>
<dbReference type="SUPFAM" id="SSF57701">
    <property type="entry name" value="Zn2/Cys6 DNA-binding domain"/>
    <property type="match status" value="1"/>
</dbReference>
<evidence type="ECO:0000256" key="1">
    <source>
        <dbReference type="ARBA" id="ARBA00004123"/>
    </source>
</evidence>
<dbReference type="CDD" id="cd00067">
    <property type="entry name" value="GAL4"/>
    <property type="match status" value="1"/>
</dbReference>
<comment type="subcellular location">
    <subcellularLocation>
        <location evidence="1">Nucleus</location>
    </subcellularLocation>
</comment>
<feature type="region of interest" description="Disordered" evidence="4">
    <location>
        <begin position="658"/>
        <end position="753"/>
    </location>
</feature>
<dbReference type="InterPro" id="IPR007219">
    <property type="entry name" value="XnlR_reg_dom"/>
</dbReference>
<dbReference type="OrthoDB" id="424974at2759"/>
<dbReference type="Gene3D" id="4.10.240.10">
    <property type="entry name" value="Zn(2)-C6 fungal-type DNA-binding domain"/>
    <property type="match status" value="1"/>
</dbReference>
<feature type="region of interest" description="Disordered" evidence="4">
    <location>
        <begin position="767"/>
        <end position="842"/>
    </location>
</feature>
<name>A0A9P6KM59_9PLEO</name>
<sequence>MSDSNPTGSPPQGVSSGASPPVLHERKTKEHNRVRRRNRLITSCLECRRRKLKCDKQQPCTNCTRFSRPCVFIAPSLDPEAQAKLAEVKEKMGMLEKTLEDDVARRSTPKPLFEAPRLPGQEPGYSDEDDEEDAKDLEFIDIATEHATYYEEEGNDDVVDLGIAMGKMRITERVGGLVRPRLHEELNEALKLVPEVDQSLNPYAGQSPSSWLSPSADFLAPSSGFYFAPGIEKTTMMTHLPNKVLIDKLLAQYWEAVHPIVRTLHRPSFERKYDAFWRTIDSGMEPPRSFQAVIFGFLLQSAVSMSAESSLADFGADKQELVDNFRLGAESALSRANFLRTTKLETLQATVMYLLALCRAEVSRAHSALMGAVIRLAECMGLHRDPSTYSTSPVEVQVRRLIWYQICFLDLRTCEATGPRPKIRRDEYDTRFPLNVEDEDLERAAQRGDNVTRDSKSFTPMTITRMRAECFELYRMIWTERPKLQRKTEPGEKKTTLTGLLSRIQSFRAAMEKTYLPMMSRDNPLHAVAMEMYGILSSRLYLATLHPYASSDKRKMPERLRQIMISSCIMVVEHSMSIEGQPALSQWSWYVGALHQYHSAMLLLSEMFVTRVDHALSARIWRCIDYAFELPPSLGKNEKARFLLSELVERTGSYASLRGVRAPSDMPQAGPRPRDGTSPWPEDNQHPYLSQVFQTERRDEPNPQQQQDRTHESPNSSGYDASANDSPFTVPSYLPAQPPKPPPRAPFPGKGPLGAIPQVDWVAVDMGAQDPPELPPLTNAEPYSSGGFAPSSNHPPSPMPPVYRAANQEMHGTAARASTPSKGGTQTAGAGGGSGTSPTDALINDIDWNEWDKLFGRAQVGPGNVVIPPFTFPSFGPHEFQWSGEHGEGGSGMQ</sequence>
<dbReference type="AlphaFoldDB" id="A0A9P6KM59"/>
<keyword evidence="3" id="KW-0539">Nucleus</keyword>
<dbReference type="GO" id="GO:0006351">
    <property type="term" value="P:DNA-templated transcription"/>
    <property type="evidence" value="ECO:0007669"/>
    <property type="project" value="InterPro"/>
</dbReference>
<dbReference type="PANTHER" id="PTHR31001:SF40">
    <property type="entry name" value="ZN(II)2CYS6 TRANSCRIPTION FACTOR (EUROFUNG)"/>
    <property type="match status" value="1"/>
</dbReference>
<dbReference type="GO" id="GO:0005634">
    <property type="term" value="C:nucleus"/>
    <property type="evidence" value="ECO:0007669"/>
    <property type="project" value="UniProtKB-SubCell"/>
</dbReference>
<dbReference type="SMART" id="SM00066">
    <property type="entry name" value="GAL4"/>
    <property type="match status" value="1"/>
</dbReference>
<feature type="compositionally biased region" description="Polar residues" evidence="4">
    <location>
        <begin position="702"/>
        <end position="729"/>
    </location>
</feature>
<dbReference type="Proteomes" id="UP000756921">
    <property type="component" value="Unassembled WGS sequence"/>
</dbReference>
<dbReference type="PROSITE" id="PS50048">
    <property type="entry name" value="ZN2_CY6_FUNGAL_2"/>
    <property type="match status" value="1"/>
</dbReference>
<dbReference type="InterPro" id="IPR036864">
    <property type="entry name" value="Zn2-C6_fun-type_DNA-bd_sf"/>
</dbReference>
<dbReference type="GO" id="GO:0008270">
    <property type="term" value="F:zinc ion binding"/>
    <property type="evidence" value="ECO:0007669"/>
    <property type="project" value="InterPro"/>
</dbReference>
<dbReference type="InterPro" id="IPR001138">
    <property type="entry name" value="Zn2Cys6_DnaBD"/>
</dbReference>
<feature type="compositionally biased region" description="Polar residues" evidence="4">
    <location>
        <begin position="1"/>
        <end position="18"/>
    </location>
</feature>
<comment type="caution">
    <text evidence="6">The sequence shown here is derived from an EMBL/GenBank/DDBJ whole genome shotgun (WGS) entry which is preliminary data.</text>
</comment>
<evidence type="ECO:0000256" key="3">
    <source>
        <dbReference type="ARBA" id="ARBA00023242"/>
    </source>
</evidence>
<dbReference type="SMART" id="SM00906">
    <property type="entry name" value="Fungal_trans"/>
    <property type="match status" value="1"/>
</dbReference>
<dbReference type="EMBL" id="WJXW01000012">
    <property type="protein sequence ID" value="KAF9731336.1"/>
    <property type="molecule type" value="Genomic_DNA"/>
</dbReference>
<dbReference type="GO" id="GO:0003677">
    <property type="term" value="F:DNA binding"/>
    <property type="evidence" value="ECO:0007669"/>
    <property type="project" value="InterPro"/>
</dbReference>
<reference evidence="6" key="1">
    <citation type="journal article" date="2020" name="Mol. Plant Microbe Interact.">
        <title>Genome Sequence of the Biocontrol Agent Coniothyrium minitans strain Conio (IMI 134523).</title>
        <authorList>
            <person name="Patel D."/>
            <person name="Shittu T.A."/>
            <person name="Baroncelli R."/>
            <person name="Muthumeenakshi S."/>
            <person name="Osborne T.H."/>
            <person name="Janganan T.K."/>
            <person name="Sreenivasaprasad S."/>
        </authorList>
    </citation>
    <scope>NUCLEOTIDE SEQUENCE</scope>
    <source>
        <strain evidence="6">Conio</strain>
    </source>
</reference>
<evidence type="ECO:0000256" key="2">
    <source>
        <dbReference type="ARBA" id="ARBA00022723"/>
    </source>
</evidence>
<gene>
    <name evidence="6" type="ORF">PMIN01_10353</name>
</gene>
<proteinExistence type="predicted"/>
<dbReference type="Pfam" id="PF04082">
    <property type="entry name" value="Fungal_trans"/>
    <property type="match status" value="1"/>
</dbReference>